<protein>
    <submittedName>
        <fullName evidence="4">Helix-turn-helix transcriptional regulator</fullName>
    </submittedName>
</protein>
<evidence type="ECO:0000313" key="4">
    <source>
        <dbReference type="EMBL" id="QQM61887.1"/>
    </source>
</evidence>
<dbReference type="SUPFAM" id="SSF47413">
    <property type="entry name" value="lambda repressor-like DNA-binding domains"/>
    <property type="match status" value="1"/>
</dbReference>
<dbReference type="RefSeq" id="WP_003644967.1">
    <property type="nucleotide sequence ID" value="NZ_BAAFRT010000007.1"/>
</dbReference>
<dbReference type="SMART" id="SM00530">
    <property type="entry name" value="HTH_XRE"/>
    <property type="match status" value="1"/>
</dbReference>
<reference evidence="3 5" key="1">
    <citation type="submission" date="2016-08" db="EMBL/GenBank/DDBJ databases">
        <title>Genome sequencing of Lactobacillus plantarum JSA22, isolated from fermented soybean paste.</title>
        <authorList>
            <person name="Choi H.S."/>
        </authorList>
    </citation>
    <scope>NUCLEOTIDE SEQUENCE [LARGE SCALE GENOMIC DNA]</scope>
    <source>
        <strain evidence="3 5">JSA22</strain>
    </source>
</reference>
<keyword evidence="1" id="KW-0238">DNA-binding</keyword>
<dbReference type="PATRIC" id="fig|1590.151.peg.1347"/>
<accession>A0A0M0CHA6</accession>
<dbReference type="EMBL" id="MCOL01000001">
    <property type="protein sequence ID" value="ODO62256.1"/>
    <property type="molecule type" value="Genomic_DNA"/>
</dbReference>
<dbReference type="EMBL" id="CP066817">
    <property type="protein sequence ID" value="QQM61887.1"/>
    <property type="molecule type" value="Genomic_DNA"/>
</dbReference>
<dbReference type="InterPro" id="IPR001387">
    <property type="entry name" value="Cro/C1-type_HTH"/>
</dbReference>
<dbReference type="AlphaFoldDB" id="A0A0M0CHA6"/>
<name>A0A0M0CHA6_LACPN</name>
<reference evidence="4 6" key="2">
    <citation type="submission" date="2020-12" db="EMBL/GenBank/DDBJ databases">
        <title>Whole genome sequencing of Lactobacillus plantarum PC518.</title>
        <authorList>
            <person name="Guo Q."/>
        </authorList>
    </citation>
    <scope>NUCLEOTIDE SEQUENCE [LARGE SCALE GENOMIC DNA]</scope>
    <source>
        <strain evidence="4 6">PC518</strain>
    </source>
</reference>
<dbReference type="PANTHER" id="PTHR46558:SF14">
    <property type="entry name" value="HTH-TYPE TRANSCRIPTIONAL REGULATOR ANSR"/>
    <property type="match status" value="1"/>
</dbReference>
<dbReference type="SMR" id="A0A0M0CHA6"/>
<dbReference type="Pfam" id="PF01381">
    <property type="entry name" value="HTH_3"/>
    <property type="match status" value="1"/>
</dbReference>
<feature type="domain" description="HTH cro/C1-type" evidence="2">
    <location>
        <begin position="8"/>
        <end position="63"/>
    </location>
</feature>
<evidence type="ECO:0000259" key="2">
    <source>
        <dbReference type="PROSITE" id="PS50943"/>
    </source>
</evidence>
<proteinExistence type="predicted"/>
<evidence type="ECO:0000313" key="6">
    <source>
        <dbReference type="Proteomes" id="UP000595466"/>
    </source>
</evidence>
<dbReference type="GO" id="GO:0003677">
    <property type="term" value="F:DNA binding"/>
    <property type="evidence" value="ECO:0007669"/>
    <property type="project" value="UniProtKB-KW"/>
</dbReference>
<evidence type="ECO:0000313" key="5">
    <source>
        <dbReference type="Proteomes" id="UP000094892"/>
    </source>
</evidence>
<evidence type="ECO:0000256" key="1">
    <source>
        <dbReference type="ARBA" id="ARBA00023125"/>
    </source>
</evidence>
<sequence length="122" mass="14060">MSELSNKLTNLREQKGWTKTYVAKKLGISNLGTYANYEYGTREPDLQMLTKISDIYGVTTDYLLGNNKTPKWATKKDTIDLKDFLEANEGSMTYGGEDLTEEEKQQVRVAMATIFWKRHKHD</sequence>
<dbReference type="InterPro" id="IPR010982">
    <property type="entry name" value="Lambda_DNA-bd_dom_sf"/>
</dbReference>
<dbReference type="Proteomes" id="UP000595466">
    <property type="component" value="Chromosome"/>
</dbReference>
<dbReference type="Proteomes" id="UP000094892">
    <property type="component" value="Unassembled WGS sequence"/>
</dbReference>
<dbReference type="PANTHER" id="PTHR46558">
    <property type="entry name" value="TRACRIPTIONAL REGULATORY PROTEIN-RELATED-RELATED"/>
    <property type="match status" value="1"/>
</dbReference>
<dbReference type="Gene3D" id="1.10.260.40">
    <property type="entry name" value="lambda repressor-like DNA-binding domains"/>
    <property type="match status" value="1"/>
</dbReference>
<dbReference type="PROSITE" id="PS50943">
    <property type="entry name" value="HTH_CROC1"/>
    <property type="match status" value="1"/>
</dbReference>
<gene>
    <name evidence="4" type="ORF">JH395_04860</name>
    <name evidence="3" type="ORF">LPJSA22_02263</name>
</gene>
<dbReference type="CDD" id="cd00093">
    <property type="entry name" value="HTH_XRE"/>
    <property type="match status" value="1"/>
</dbReference>
<organism evidence="3 5">
    <name type="scientific">Lactiplantibacillus plantarum</name>
    <name type="common">Lactobacillus plantarum</name>
    <dbReference type="NCBI Taxonomy" id="1590"/>
    <lineage>
        <taxon>Bacteria</taxon>
        <taxon>Bacillati</taxon>
        <taxon>Bacillota</taxon>
        <taxon>Bacilli</taxon>
        <taxon>Lactobacillales</taxon>
        <taxon>Lactobacillaceae</taxon>
        <taxon>Lactiplantibacillus</taxon>
    </lineage>
</organism>
<evidence type="ECO:0000313" key="3">
    <source>
        <dbReference type="EMBL" id="ODO62256.1"/>
    </source>
</evidence>